<name>A0A433L800_9GAMM</name>
<evidence type="ECO:0000259" key="1">
    <source>
        <dbReference type="PROSITE" id="PS51819"/>
    </source>
</evidence>
<dbReference type="Gene3D" id="3.10.180.10">
    <property type="entry name" value="2,3-Dihydroxybiphenyl 1,2-Dioxygenase, domain 1"/>
    <property type="match status" value="1"/>
</dbReference>
<dbReference type="SUPFAM" id="SSF54593">
    <property type="entry name" value="Glyoxalase/Bleomycin resistance protein/Dihydroxybiphenyl dioxygenase"/>
    <property type="match status" value="1"/>
</dbReference>
<comment type="caution">
    <text evidence="2">The sequence shown here is derived from an EMBL/GenBank/DDBJ whole genome shotgun (WGS) entry which is preliminary data.</text>
</comment>
<reference evidence="2 3" key="1">
    <citation type="submission" date="2018-12" db="EMBL/GenBank/DDBJ databases">
        <title>three novel Halomonas strain isolated from plants.</title>
        <authorList>
            <person name="Sun C."/>
        </authorList>
    </citation>
    <scope>NUCLEOTIDE SEQUENCE [LARGE SCALE GENOMIC DNA]</scope>
    <source>
        <strain evidence="2 3">RC</strain>
    </source>
</reference>
<dbReference type="OrthoDB" id="9800438at2"/>
<dbReference type="CDD" id="cd07262">
    <property type="entry name" value="VOC_like"/>
    <property type="match status" value="1"/>
</dbReference>
<sequence length="133" mass="14617">MSILDHVEFAVRDAEISRCFYEQALAPLGFTRIITVGPDRTRSGGTRHGFGMEGYPRLWIHDNELPGEGVHIAFAAAKRSIVDEFYRAALAAGGQDNGAPGVRTHYHDNYYAAYVLDPDGINVEVVCQQPSGH</sequence>
<dbReference type="Pfam" id="PF00903">
    <property type="entry name" value="Glyoxalase"/>
    <property type="match status" value="1"/>
</dbReference>
<dbReference type="InterPro" id="IPR037523">
    <property type="entry name" value="VOC_core"/>
</dbReference>
<dbReference type="Proteomes" id="UP000286912">
    <property type="component" value="Unassembled WGS sequence"/>
</dbReference>
<gene>
    <name evidence="2" type="ORF">ELY37_16975</name>
</gene>
<keyword evidence="3" id="KW-1185">Reference proteome</keyword>
<accession>A0A433L800</accession>
<protein>
    <submittedName>
        <fullName evidence="2">VOC family protein</fullName>
    </submittedName>
</protein>
<proteinExistence type="predicted"/>
<dbReference type="PANTHER" id="PTHR35006:SF2">
    <property type="entry name" value="GLYOXALASE FAMILY PROTEIN (AFU_ORTHOLOGUE AFUA_5G14830)"/>
    <property type="match status" value="1"/>
</dbReference>
<dbReference type="InterPro" id="IPR004360">
    <property type="entry name" value="Glyas_Fos-R_dOase_dom"/>
</dbReference>
<organism evidence="2 3">
    <name type="scientific">Vreelandella populi</name>
    <dbReference type="NCBI Taxonomy" id="2498858"/>
    <lineage>
        <taxon>Bacteria</taxon>
        <taxon>Pseudomonadati</taxon>
        <taxon>Pseudomonadota</taxon>
        <taxon>Gammaproteobacteria</taxon>
        <taxon>Oceanospirillales</taxon>
        <taxon>Halomonadaceae</taxon>
        <taxon>Vreelandella</taxon>
    </lineage>
</organism>
<dbReference type="RefSeq" id="WP_126981985.1">
    <property type="nucleotide sequence ID" value="NZ_RZHD01000010.1"/>
</dbReference>
<dbReference type="PANTHER" id="PTHR35006">
    <property type="entry name" value="GLYOXALASE FAMILY PROTEIN (AFU_ORTHOLOGUE AFUA_5G14830)"/>
    <property type="match status" value="1"/>
</dbReference>
<dbReference type="EMBL" id="RZHD01000010">
    <property type="protein sequence ID" value="RUR43403.1"/>
    <property type="molecule type" value="Genomic_DNA"/>
</dbReference>
<feature type="domain" description="VOC" evidence="1">
    <location>
        <begin position="3"/>
        <end position="128"/>
    </location>
</feature>
<evidence type="ECO:0000313" key="2">
    <source>
        <dbReference type="EMBL" id="RUR43403.1"/>
    </source>
</evidence>
<dbReference type="AlphaFoldDB" id="A0A433L800"/>
<evidence type="ECO:0000313" key="3">
    <source>
        <dbReference type="Proteomes" id="UP000286912"/>
    </source>
</evidence>
<dbReference type="InterPro" id="IPR029068">
    <property type="entry name" value="Glyas_Bleomycin-R_OHBP_Dase"/>
</dbReference>
<dbReference type="PROSITE" id="PS51819">
    <property type="entry name" value="VOC"/>
    <property type="match status" value="1"/>
</dbReference>